<name>A0ABQ4XD62_9ASTR</name>
<sequence>MDIRDEMSLSKDDPSPKSSSLRVFDQNKHRNKLLGVKDKPQVGSLSPRKWRTRDMIVAAKHGDKVLNVQPDKVKDKASVKKPADVVEKPDKVKDKATVKKPADVVEKPVTVVVKDKATVKKPAVVATVKKPANVVEKPAVLVKEKDKDKAQVSIVKENDVVPDVGLEKVVLNDKELSDFVSKKRRRWTELPKLNVSVDVADKESDVVNNKDKESDVADKESDMADKELDVDKDKFGANELLSDVVSKKRRPQTELPKVNAPAAMVDKPLVEKSVVKLSSPLSSPLSSLLSRVMRVKT</sequence>
<keyword evidence="3" id="KW-1185">Reference proteome</keyword>
<comment type="caution">
    <text evidence="2">The sequence shown here is derived from an EMBL/GenBank/DDBJ whole genome shotgun (WGS) entry which is preliminary data.</text>
</comment>
<feature type="compositionally biased region" description="Basic and acidic residues" evidence="1">
    <location>
        <begin position="1"/>
        <end position="15"/>
    </location>
</feature>
<feature type="region of interest" description="Disordered" evidence="1">
    <location>
        <begin position="1"/>
        <end position="26"/>
    </location>
</feature>
<evidence type="ECO:0000256" key="1">
    <source>
        <dbReference type="SAM" id="MobiDB-lite"/>
    </source>
</evidence>
<reference evidence="2" key="1">
    <citation type="journal article" date="2022" name="Int. J. Mol. Sci.">
        <title>Draft Genome of Tanacetum Coccineum: Genomic Comparison of Closely Related Tanacetum-Family Plants.</title>
        <authorList>
            <person name="Yamashiro T."/>
            <person name="Shiraishi A."/>
            <person name="Nakayama K."/>
            <person name="Satake H."/>
        </authorList>
    </citation>
    <scope>NUCLEOTIDE SEQUENCE</scope>
</reference>
<evidence type="ECO:0000313" key="2">
    <source>
        <dbReference type="EMBL" id="GJS63141.1"/>
    </source>
</evidence>
<feature type="region of interest" description="Disordered" evidence="1">
    <location>
        <begin position="205"/>
        <end position="227"/>
    </location>
</feature>
<accession>A0ABQ4XD62</accession>
<gene>
    <name evidence="2" type="ORF">Tco_0677705</name>
</gene>
<evidence type="ECO:0000313" key="3">
    <source>
        <dbReference type="Proteomes" id="UP001151760"/>
    </source>
</evidence>
<organism evidence="2 3">
    <name type="scientific">Tanacetum coccineum</name>
    <dbReference type="NCBI Taxonomy" id="301880"/>
    <lineage>
        <taxon>Eukaryota</taxon>
        <taxon>Viridiplantae</taxon>
        <taxon>Streptophyta</taxon>
        <taxon>Embryophyta</taxon>
        <taxon>Tracheophyta</taxon>
        <taxon>Spermatophyta</taxon>
        <taxon>Magnoliopsida</taxon>
        <taxon>eudicotyledons</taxon>
        <taxon>Gunneridae</taxon>
        <taxon>Pentapetalae</taxon>
        <taxon>asterids</taxon>
        <taxon>campanulids</taxon>
        <taxon>Asterales</taxon>
        <taxon>Asteraceae</taxon>
        <taxon>Asteroideae</taxon>
        <taxon>Anthemideae</taxon>
        <taxon>Anthemidinae</taxon>
        <taxon>Tanacetum</taxon>
    </lineage>
</organism>
<proteinExistence type="predicted"/>
<dbReference type="EMBL" id="BQNB010009409">
    <property type="protein sequence ID" value="GJS63141.1"/>
    <property type="molecule type" value="Genomic_DNA"/>
</dbReference>
<reference evidence="2" key="2">
    <citation type="submission" date="2022-01" db="EMBL/GenBank/DDBJ databases">
        <authorList>
            <person name="Yamashiro T."/>
            <person name="Shiraishi A."/>
            <person name="Satake H."/>
            <person name="Nakayama K."/>
        </authorList>
    </citation>
    <scope>NUCLEOTIDE SEQUENCE</scope>
</reference>
<protein>
    <submittedName>
        <fullName evidence="2">Uncharacterized protein</fullName>
    </submittedName>
</protein>
<dbReference type="Proteomes" id="UP001151760">
    <property type="component" value="Unassembled WGS sequence"/>
</dbReference>